<name>A0A183FLJ8_HELPZ</name>
<keyword evidence="2" id="KW-1185">Reference proteome</keyword>
<dbReference type="WBParaSite" id="HPBE_0000814401-mRNA-1">
    <property type="protein sequence ID" value="HPBE_0000814401-mRNA-1"/>
    <property type="gene ID" value="HPBE_0000814401"/>
</dbReference>
<accession>A0A183FLJ8</accession>
<sequence>MAFPVRIQKGGDSTISGKAISHSEGKELEFSDARSLHLELNILRVYHDIVMMVTGRQPDEEQQEWRNHVCLTWKVGRQWRAGEGTVDGEGTKRQTNTVIHGWMAI</sequence>
<protein>
    <submittedName>
        <fullName evidence="1 3">Uncharacterized protein</fullName>
    </submittedName>
</protein>
<dbReference type="AlphaFoldDB" id="A0A183FLJ8"/>
<reference evidence="1 2" key="1">
    <citation type="submission" date="2018-11" db="EMBL/GenBank/DDBJ databases">
        <authorList>
            <consortium name="Pathogen Informatics"/>
        </authorList>
    </citation>
    <scope>NUCLEOTIDE SEQUENCE [LARGE SCALE GENOMIC DNA]</scope>
</reference>
<organism evidence="2 3">
    <name type="scientific">Heligmosomoides polygyrus</name>
    <name type="common">Parasitic roundworm</name>
    <dbReference type="NCBI Taxonomy" id="6339"/>
    <lineage>
        <taxon>Eukaryota</taxon>
        <taxon>Metazoa</taxon>
        <taxon>Ecdysozoa</taxon>
        <taxon>Nematoda</taxon>
        <taxon>Chromadorea</taxon>
        <taxon>Rhabditida</taxon>
        <taxon>Rhabditina</taxon>
        <taxon>Rhabditomorpha</taxon>
        <taxon>Strongyloidea</taxon>
        <taxon>Heligmosomidae</taxon>
        <taxon>Heligmosomoides</taxon>
    </lineage>
</organism>
<evidence type="ECO:0000313" key="3">
    <source>
        <dbReference type="WBParaSite" id="HPBE_0000814401-mRNA-1"/>
    </source>
</evidence>
<reference evidence="3" key="2">
    <citation type="submission" date="2019-09" db="UniProtKB">
        <authorList>
            <consortium name="WormBaseParasite"/>
        </authorList>
    </citation>
    <scope>IDENTIFICATION</scope>
</reference>
<accession>A0A3P7YSX6</accession>
<evidence type="ECO:0000313" key="2">
    <source>
        <dbReference type="Proteomes" id="UP000050761"/>
    </source>
</evidence>
<proteinExistence type="predicted"/>
<evidence type="ECO:0000313" key="1">
    <source>
        <dbReference type="EMBL" id="VDO75114.1"/>
    </source>
</evidence>
<gene>
    <name evidence="1" type="ORF">HPBE_LOCUS8145</name>
</gene>
<dbReference type="EMBL" id="UZAH01026068">
    <property type="protein sequence ID" value="VDO75114.1"/>
    <property type="molecule type" value="Genomic_DNA"/>
</dbReference>
<dbReference type="Proteomes" id="UP000050761">
    <property type="component" value="Unassembled WGS sequence"/>
</dbReference>